<gene>
    <name evidence="2" type="ORF">SDC9_06484</name>
</gene>
<organism evidence="2">
    <name type="scientific">bioreactor metagenome</name>
    <dbReference type="NCBI Taxonomy" id="1076179"/>
    <lineage>
        <taxon>unclassified sequences</taxon>
        <taxon>metagenomes</taxon>
        <taxon>ecological metagenomes</taxon>
    </lineage>
</organism>
<proteinExistence type="predicted"/>
<dbReference type="EMBL" id="VSSQ01000013">
    <property type="protein sequence ID" value="MPL60920.1"/>
    <property type="molecule type" value="Genomic_DNA"/>
</dbReference>
<feature type="region of interest" description="Disordered" evidence="1">
    <location>
        <begin position="348"/>
        <end position="384"/>
    </location>
</feature>
<sequence>MCPLVAQSPHDRGVDVDENLRPGLTEQHLAAVRLGEFRQIEEACAQRRGQGVLRQRDIRRQNGPQPPVVMDRAGEFDEIGTRLGLFQPSRHAREDLVFGGTQRADRLRGVLVGRLGHGRRGHGNTFLYWGRHRAALARKAGRLGAPRRVSSLEQREDVLRLLVRDRQRLDAELLLCLQRLQPGRCLFHVGIDERADAGLHRIGQLRDEIRLDAQPVLDRTEVGRRRRGLLDHAFDVDQLRRERRAVGHVDRRQQREVAGIGVLVLTGHRQRVGTGVGERERPRRGRIVIGHGQSRDPEPVDRVLEPEGDRLGLVDPRPQVVFGHGIGGGLATDVHRDRIACRKTRNRTVDHDGAGSGGGIEAEGGGVGTRCAERSGGTRTRREDAARGVAAGGEVHAAHPDVGGRDIARQVAVERRQDVGGALAAVDQVQAVELRRADHRGDLRLQRLHVGLDLVAVNVLVLRGNDLRLHLGQQIGHRLRRLAGHGHRRFTQRQAVGDALEPLDVRLHHLGDGPDRGIVLRAAHRLAGRDLALRLRQAGVDALERLQRNHGAGVRQNAGHIRSFTFHSALCAGFRCRPFWKRRSWRSDHAARLLRRRAIPSECEPILAKRC</sequence>
<evidence type="ECO:0000256" key="1">
    <source>
        <dbReference type="SAM" id="MobiDB-lite"/>
    </source>
</evidence>
<reference evidence="2" key="1">
    <citation type="submission" date="2019-08" db="EMBL/GenBank/DDBJ databases">
        <authorList>
            <person name="Kucharzyk K."/>
            <person name="Murdoch R.W."/>
            <person name="Higgins S."/>
            <person name="Loffler F."/>
        </authorList>
    </citation>
    <scope>NUCLEOTIDE SEQUENCE</scope>
</reference>
<name>A0A644T1Y8_9ZZZZ</name>
<accession>A0A644T1Y8</accession>
<dbReference type="AlphaFoldDB" id="A0A644T1Y8"/>
<feature type="region of interest" description="Disordered" evidence="1">
    <location>
        <begin position="51"/>
        <end position="71"/>
    </location>
</feature>
<evidence type="ECO:0000313" key="2">
    <source>
        <dbReference type="EMBL" id="MPL60920.1"/>
    </source>
</evidence>
<protein>
    <submittedName>
        <fullName evidence="2">Uncharacterized protein</fullName>
    </submittedName>
</protein>
<comment type="caution">
    <text evidence="2">The sequence shown here is derived from an EMBL/GenBank/DDBJ whole genome shotgun (WGS) entry which is preliminary data.</text>
</comment>
<feature type="compositionally biased region" description="Gly residues" evidence="1">
    <location>
        <begin position="354"/>
        <end position="368"/>
    </location>
</feature>